<dbReference type="RefSeq" id="WP_135836042.1">
    <property type="nucleotide sequence ID" value="NZ_SRPE01000008.1"/>
</dbReference>
<keyword evidence="1" id="KW-0732">Signal</keyword>
<accession>A0A4Z1B6N4</accession>
<evidence type="ECO:0000256" key="1">
    <source>
        <dbReference type="SAM" id="SignalP"/>
    </source>
</evidence>
<dbReference type="AlphaFoldDB" id="A0A4Z1B6N4"/>
<reference evidence="2 3" key="1">
    <citation type="submission" date="2019-03" db="EMBL/GenBank/DDBJ databases">
        <title>Empedobacter tilapiae sp. nov., isolated from an intestine of Nile tilapia Oreochromis niloticus.</title>
        <authorList>
            <person name="Kim Y.-O."/>
            <person name="Yoon J.-H."/>
        </authorList>
    </citation>
    <scope>NUCLEOTIDE SEQUENCE [LARGE SCALE GENOMIC DNA]</scope>
    <source>
        <strain evidence="2 3">MRS2</strain>
    </source>
</reference>
<name>A0A4Z1B6N4_9FLAO</name>
<dbReference type="Proteomes" id="UP000297998">
    <property type="component" value="Unassembled WGS sequence"/>
</dbReference>
<gene>
    <name evidence="2" type="ORF">E4J94_11985</name>
</gene>
<evidence type="ECO:0000313" key="2">
    <source>
        <dbReference type="EMBL" id="TGN26068.1"/>
    </source>
</evidence>
<protein>
    <submittedName>
        <fullName evidence="2">Uncharacterized protein</fullName>
    </submittedName>
</protein>
<keyword evidence="3" id="KW-1185">Reference proteome</keyword>
<sequence>MKKQTISLVILFFCFCTSQLNAQEVDLENLDDKLKETLKKNPFKISGGVSANAVFYNSNVNQSREAFTYFLNGNLNLGFYNWSMPISYSLTNQGSQLGYQVPFKFNRISISPKYKWVKAHIGDSNMSFSPYTYNGLLFTGVGLELTPDIPFKIAVMGGRLNKAIEDDGQEQTIPAYKRMGYGAHLKWEKDRYKLGLIGFYAKDDYNSLKQSIDHKGITPQENLVLSMQGSFKLLENLEVFAEFSNSGLINDTRAEKGNYSKGISNRFLKSNVSSESFNAYNAGVNLNLKTASLGVKYERIDPGYKTLGAYYFNNDLENITLNTAFNLFKGNVNVTANVGRQRDNLDAAKLKQTERWIGSVNTNVKMGEKLMVTASYSNFTMYTNNQLNQFKNINDNPLALQQPKDSIDYKQISQNINVNANYILSNKKELTQNINFNYSLNDMVNRENNIVRKGGLNRFHNANLTYSLGFPEKTMSIAASANYTNMYAASKTTNIWGPSASINKSFIENKLQTSFGVSYNSSSSNSISTKVTNFRVNAGYSPWEKHNFSASIIQMFRNTNQDIPDKKLNELTATIGYNYSF</sequence>
<feature type="signal peptide" evidence="1">
    <location>
        <begin position="1"/>
        <end position="22"/>
    </location>
</feature>
<proteinExistence type="predicted"/>
<dbReference type="EMBL" id="SRPE01000008">
    <property type="protein sequence ID" value="TGN26068.1"/>
    <property type="molecule type" value="Genomic_DNA"/>
</dbReference>
<dbReference type="SUPFAM" id="SSF56935">
    <property type="entry name" value="Porins"/>
    <property type="match status" value="1"/>
</dbReference>
<dbReference type="OrthoDB" id="1091532at2"/>
<organism evidence="2 3">
    <name type="scientific">Empedobacter tilapiae</name>
    <dbReference type="NCBI Taxonomy" id="2491114"/>
    <lineage>
        <taxon>Bacteria</taxon>
        <taxon>Pseudomonadati</taxon>
        <taxon>Bacteroidota</taxon>
        <taxon>Flavobacteriia</taxon>
        <taxon>Flavobacteriales</taxon>
        <taxon>Weeksellaceae</taxon>
        <taxon>Empedobacter</taxon>
    </lineage>
</organism>
<feature type="chain" id="PRO_5021277677" evidence="1">
    <location>
        <begin position="23"/>
        <end position="581"/>
    </location>
</feature>
<evidence type="ECO:0000313" key="3">
    <source>
        <dbReference type="Proteomes" id="UP000297998"/>
    </source>
</evidence>
<comment type="caution">
    <text evidence="2">The sequence shown here is derived from an EMBL/GenBank/DDBJ whole genome shotgun (WGS) entry which is preliminary data.</text>
</comment>